<dbReference type="Proteomes" id="UP000010931">
    <property type="component" value="Unassembled WGS sequence"/>
</dbReference>
<sequence>MSAKSTATATTTRSPLRLRALAVLATVVAGALIWLVAHSVLDIDLRVPDGPGSTTTTALALPAVLIGTAVVSLLGWGLLALLEKFAAARSRTVWTVAAVLVLVVSLFAPLFGAGLSGGNRATLVLLHLTVGAILVPAFRRSSAPA</sequence>
<dbReference type="PATRIC" id="fig|698760.3.peg.1869"/>
<dbReference type="EMBL" id="AEJB01000145">
    <property type="protein sequence ID" value="ELP69452.1"/>
    <property type="molecule type" value="Genomic_DNA"/>
</dbReference>
<organism evidence="2 3">
    <name type="scientific">Streptomyces turgidiscabies (strain Car8)</name>
    <dbReference type="NCBI Taxonomy" id="698760"/>
    <lineage>
        <taxon>Bacteria</taxon>
        <taxon>Bacillati</taxon>
        <taxon>Actinomycetota</taxon>
        <taxon>Actinomycetes</taxon>
        <taxon>Kitasatosporales</taxon>
        <taxon>Streptomycetaceae</taxon>
        <taxon>Streptomyces</taxon>
    </lineage>
</organism>
<feature type="transmembrane region" description="Helical" evidence="1">
    <location>
        <begin position="121"/>
        <end position="138"/>
    </location>
</feature>
<dbReference type="STRING" id="85558.T45_06449"/>
<feature type="transmembrane region" description="Helical" evidence="1">
    <location>
        <begin position="94"/>
        <end position="115"/>
    </location>
</feature>
<evidence type="ECO:0000313" key="3">
    <source>
        <dbReference type="Proteomes" id="UP000010931"/>
    </source>
</evidence>
<feature type="transmembrane region" description="Helical" evidence="1">
    <location>
        <begin position="21"/>
        <end position="41"/>
    </location>
</feature>
<keyword evidence="3" id="KW-1185">Reference proteome</keyword>
<comment type="caution">
    <text evidence="2">The sequence shown here is derived from an EMBL/GenBank/DDBJ whole genome shotgun (WGS) entry which is preliminary data.</text>
</comment>
<dbReference type="GeneID" id="97401697"/>
<protein>
    <submittedName>
        <fullName evidence="2">Uncharacterized protein</fullName>
    </submittedName>
</protein>
<dbReference type="RefSeq" id="WP_006375287.1">
    <property type="nucleotide sequence ID" value="NZ_AEJB01000145.1"/>
</dbReference>
<accession>L7FDS7</accession>
<keyword evidence="1" id="KW-1133">Transmembrane helix</keyword>
<keyword evidence="1" id="KW-0472">Membrane</keyword>
<name>L7FDS7_STRT8</name>
<gene>
    <name evidence="2" type="ORF">STRTUCAR8_03237</name>
</gene>
<evidence type="ECO:0000313" key="2">
    <source>
        <dbReference type="EMBL" id="ELP69452.1"/>
    </source>
</evidence>
<dbReference type="Pfam" id="PF19545">
    <property type="entry name" value="DUF6069"/>
    <property type="match status" value="1"/>
</dbReference>
<evidence type="ECO:0000256" key="1">
    <source>
        <dbReference type="SAM" id="Phobius"/>
    </source>
</evidence>
<dbReference type="AlphaFoldDB" id="L7FDS7"/>
<keyword evidence="1" id="KW-0812">Transmembrane</keyword>
<proteinExistence type="predicted"/>
<dbReference type="InterPro" id="IPR045713">
    <property type="entry name" value="DUF6069"/>
</dbReference>
<feature type="transmembrane region" description="Helical" evidence="1">
    <location>
        <begin position="61"/>
        <end position="82"/>
    </location>
</feature>
<reference evidence="2 3" key="1">
    <citation type="journal article" date="2011" name="Plasmid">
        <title>Streptomyces turgidiscabies Car8 contains a modular pathogenicity island that shares virulence genes with other actinobacterial plant pathogens.</title>
        <authorList>
            <person name="Huguet-Tapia J.C."/>
            <person name="Badger J.H."/>
            <person name="Loria R."/>
            <person name="Pettis G.S."/>
        </authorList>
    </citation>
    <scope>NUCLEOTIDE SEQUENCE [LARGE SCALE GENOMIC DNA]</scope>
    <source>
        <strain evidence="2 3">Car8</strain>
    </source>
</reference>